<evidence type="ECO:0000313" key="2">
    <source>
        <dbReference type="EMBL" id="AEG34362.1"/>
    </source>
</evidence>
<organism evidence="2 3">
    <name type="scientific">Thermus thermophilus (strain SG0.5JP17-16)</name>
    <dbReference type="NCBI Taxonomy" id="762633"/>
    <lineage>
        <taxon>Bacteria</taxon>
        <taxon>Thermotogati</taxon>
        <taxon>Deinococcota</taxon>
        <taxon>Deinococci</taxon>
        <taxon>Thermales</taxon>
        <taxon>Thermaceae</taxon>
        <taxon>Thermus</taxon>
    </lineage>
</organism>
<dbReference type="HOGENOM" id="CLU_065525_0_0_0"/>
<dbReference type="Gene3D" id="3.40.109.10">
    <property type="entry name" value="NADH Oxidase"/>
    <property type="match status" value="1"/>
</dbReference>
<dbReference type="InterPro" id="IPR000415">
    <property type="entry name" value="Nitroreductase-like"/>
</dbReference>
<dbReference type="PANTHER" id="PTHR43745">
    <property type="entry name" value="NITROREDUCTASE MJ1384-RELATED"/>
    <property type="match status" value="1"/>
</dbReference>
<proteinExistence type="predicted"/>
<reference evidence="2 3" key="1">
    <citation type="submission" date="2011-05" db="EMBL/GenBank/DDBJ databases">
        <title>Complete sequence of plasmid of Thermus thermophilus SG0.5JP17-16.</title>
        <authorList>
            <consortium name="US DOE Joint Genome Institute"/>
            <person name="Lucas S."/>
            <person name="Han J."/>
            <person name="Lapidus A."/>
            <person name="Cheng J.-F."/>
            <person name="Goodwin L."/>
            <person name="Pitluck S."/>
            <person name="Peters L."/>
            <person name="Mikhailova N."/>
            <person name="Teshima H."/>
            <person name="Han C."/>
            <person name="Tapia R."/>
            <person name="Land M."/>
            <person name="Hauser L."/>
            <person name="Kyrpides N."/>
            <person name="Ivanova N."/>
            <person name="Pagani I."/>
            <person name="Allgaier M."/>
            <person name="Hugenholtz P."/>
            <person name="Singer S."/>
            <person name="Gladden J."/>
            <person name="Woyke T."/>
        </authorList>
    </citation>
    <scope>NUCLEOTIDE SEQUENCE [LARGE SCALE GENOMIC DNA]</scope>
    <source>
        <strain evidence="2 3">SG0.5JP17-16</strain>
        <plasmid evidence="3">Plasmid pTHTHE1601</plasmid>
    </source>
</reference>
<dbReference type="KEGG" id="tts:Ththe16_1971"/>
<dbReference type="SUPFAM" id="SSF55469">
    <property type="entry name" value="FMN-dependent nitroreductase-like"/>
    <property type="match status" value="1"/>
</dbReference>
<name>F6DIW5_THETG</name>
<evidence type="ECO:0000313" key="3">
    <source>
        <dbReference type="Proteomes" id="UP000009233"/>
    </source>
</evidence>
<evidence type="ECO:0000259" key="1">
    <source>
        <dbReference type="Pfam" id="PF00881"/>
    </source>
</evidence>
<dbReference type="Pfam" id="PF00881">
    <property type="entry name" value="Nitroreductase"/>
    <property type="match status" value="1"/>
</dbReference>
<dbReference type="InterPro" id="IPR029479">
    <property type="entry name" value="Nitroreductase"/>
</dbReference>
<dbReference type="InterPro" id="IPR052544">
    <property type="entry name" value="Bacteriocin_Proc_Enz"/>
</dbReference>
<dbReference type="PANTHER" id="PTHR43745:SF2">
    <property type="entry name" value="NITROREDUCTASE MJ1384-RELATED"/>
    <property type="match status" value="1"/>
</dbReference>
<dbReference type="GO" id="GO:0016491">
    <property type="term" value="F:oxidoreductase activity"/>
    <property type="evidence" value="ECO:0007669"/>
    <property type="project" value="InterPro"/>
</dbReference>
<geneLocation type="plasmid" evidence="2 3">
    <name>pTHTHE1601</name>
</geneLocation>
<accession>F6DIW5</accession>
<feature type="domain" description="Nitroreductase" evidence="1">
    <location>
        <begin position="224"/>
        <end position="368"/>
    </location>
</feature>
<dbReference type="Proteomes" id="UP000009233">
    <property type="component" value="Plasmid pTHTHE1601"/>
</dbReference>
<dbReference type="CDD" id="cd02142">
    <property type="entry name" value="McbC_SagB-like_oxidoreductase"/>
    <property type="match status" value="1"/>
</dbReference>
<sequence length="368" mass="41321">MDPNIVVRTPRTVRLLSPSPQTGSRWVAEDWATRRRYALPLEAVVVLIRCFKPRRFGELLRYMEADVGIPLSSARSLLGQLLKASLLRDATLPETPREAWINHVQTEWPKWGWIESAEYHVATYDYQFVSSDESGLKEALSRMNRYAADEPDLNRSKSIKDAVKRIPMGAPKPADAPSTFEEVIAGTVPVGTLSKDRFLAALSISFNYTGTIPVPWKGAPLFRRTSPSGGARHPSETYVLVRNIEGLPQGWYHLDFGARVLELMREEKVDSAELVTLFPATYGRAPFPVAAIVIVTCVFERNMYRYREPRTFRTVHMDAGHLIETFELVCAANGIRCFTQYGNNDQAIEAKLGLNPLEEGYMLACAVG</sequence>
<keyword evidence="2" id="KW-0614">Plasmid</keyword>
<dbReference type="AlphaFoldDB" id="F6DIW5"/>
<protein>
    <recommendedName>
        <fullName evidence="1">Nitroreductase domain-containing protein</fullName>
    </recommendedName>
</protein>
<gene>
    <name evidence="2" type="ordered locus">Ththe16_1971</name>
</gene>
<dbReference type="EMBL" id="CP002778">
    <property type="protein sequence ID" value="AEG34362.1"/>
    <property type="molecule type" value="Genomic_DNA"/>
</dbReference>